<sequence>MNGRHKKRGIAVNGPWLPLPIEFLRSRACAELSPHGLKLLVDMLSMLGPNAARNGDLCLTPKLMTVRGWSSKSSLSAAISELQDHGLIVQTRQGSRLDCSLWAVTLYPLDCDIRKLDVGPGSYRTTDWMLGGALANPPTEGKKAVWRHARKGASTGARKSAKTQTVPPPRDDLTLERPAPGRTDSENEPDSTRSSRPGTKPPVFEGSTVPPLGTYLDQPSVQASSAAVQGAA</sequence>
<evidence type="ECO:0000256" key="1">
    <source>
        <dbReference type="SAM" id="MobiDB-lite"/>
    </source>
</evidence>
<reference evidence="2 3" key="1">
    <citation type="submission" date="2013-06" db="EMBL/GenBank/DDBJ databases">
        <title>Draft genome sequence of Thauera terpenica.</title>
        <authorList>
            <person name="Liu B."/>
            <person name="Frostegard A.H."/>
            <person name="Shapleigh J.P."/>
        </authorList>
    </citation>
    <scope>NUCLEOTIDE SEQUENCE [LARGE SCALE GENOMIC DNA]</scope>
    <source>
        <strain evidence="2 3">58Eu</strain>
    </source>
</reference>
<dbReference type="STRING" id="1348657.M622_12870"/>
<dbReference type="EMBL" id="ATJV01000045">
    <property type="protein sequence ID" value="EPZ16442.1"/>
    <property type="molecule type" value="Genomic_DNA"/>
</dbReference>
<dbReference type="AlphaFoldDB" id="S9ZSD6"/>
<evidence type="ECO:0000313" key="2">
    <source>
        <dbReference type="EMBL" id="EPZ16442.1"/>
    </source>
</evidence>
<dbReference type="RefSeq" id="WP_021248554.1">
    <property type="nucleotide sequence ID" value="NZ_ATJV01000045.1"/>
</dbReference>
<dbReference type="Proteomes" id="UP000015455">
    <property type="component" value="Unassembled WGS sequence"/>
</dbReference>
<comment type="caution">
    <text evidence="2">The sequence shown here is derived from an EMBL/GenBank/DDBJ whole genome shotgun (WGS) entry which is preliminary data.</text>
</comment>
<accession>S9ZSD6</accession>
<protein>
    <submittedName>
        <fullName evidence="2">Uncharacterized protein</fullName>
    </submittedName>
</protein>
<name>S9ZSD6_9RHOO</name>
<keyword evidence="3" id="KW-1185">Reference proteome</keyword>
<dbReference type="PATRIC" id="fig|1348657.5.peg.1113"/>
<feature type="region of interest" description="Disordered" evidence="1">
    <location>
        <begin position="131"/>
        <end position="232"/>
    </location>
</feature>
<proteinExistence type="predicted"/>
<organism evidence="2 3">
    <name type="scientific">Thauera terpenica 58Eu</name>
    <dbReference type="NCBI Taxonomy" id="1348657"/>
    <lineage>
        <taxon>Bacteria</taxon>
        <taxon>Pseudomonadati</taxon>
        <taxon>Pseudomonadota</taxon>
        <taxon>Betaproteobacteria</taxon>
        <taxon>Rhodocyclales</taxon>
        <taxon>Zoogloeaceae</taxon>
        <taxon>Thauera</taxon>
    </lineage>
</organism>
<feature type="compositionally biased region" description="Low complexity" evidence="1">
    <location>
        <begin position="220"/>
        <end position="232"/>
    </location>
</feature>
<evidence type="ECO:0000313" key="3">
    <source>
        <dbReference type="Proteomes" id="UP000015455"/>
    </source>
</evidence>
<gene>
    <name evidence="2" type="ORF">M622_12870</name>
</gene>